<accession>A0A423U474</accession>
<dbReference type="Proteomes" id="UP000283509">
    <property type="component" value="Unassembled WGS sequence"/>
</dbReference>
<dbReference type="Gene3D" id="3.80.10.10">
    <property type="entry name" value="Ribonuclease Inhibitor"/>
    <property type="match status" value="2"/>
</dbReference>
<gene>
    <name evidence="1" type="ORF">C7M84_023312</name>
</gene>
<evidence type="ECO:0000313" key="2">
    <source>
        <dbReference type="Proteomes" id="UP000283509"/>
    </source>
</evidence>
<organism evidence="1 2">
    <name type="scientific">Penaeus vannamei</name>
    <name type="common">Whiteleg shrimp</name>
    <name type="synonym">Litopenaeus vannamei</name>
    <dbReference type="NCBI Taxonomy" id="6689"/>
    <lineage>
        <taxon>Eukaryota</taxon>
        <taxon>Metazoa</taxon>
        <taxon>Ecdysozoa</taxon>
        <taxon>Arthropoda</taxon>
        <taxon>Crustacea</taxon>
        <taxon>Multicrustacea</taxon>
        <taxon>Malacostraca</taxon>
        <taxon>Eumalacostraca</taxon>
        <taxon>Eucarida</taxon>
        <taxon>Decapoda</taxon>
        <taxon>Dendrobranchiata</taxon>
        <taxon>Penaeoidea</taxon>
        <taxon>Penaeidae</taxon>
        <taxon>Penaeus</taxon>
    </lineage>
</organism>
<keyword evidence="2" id="KW-1185">Reference proteome</keyword>
<dbReference type="SUPFAM" id="SSF52047">
    <property type="entry name" value="RNI-like"/>
    <property type="match status" value="1"/>
</dbReference>
<reference evidence="1 2" key="1">
    <citation type="submission" date="2018-04" db="EMBL/GenBank/DDBJ databases">
        <authorList>
            <person name="Zhang X."/>
            <person name="Yuan J."/>
            <person name="Li F."/>
            <person name="Xiang J."/>
        </authorList>
    </citation>
    <scope>NUCLEOTIDE SEQUENCE [LARGE SCALE GENOMIC DNA]</scope>
    <source>
        <tissue evidence="1">Muscle</tissue>
    </source>
</reference>
<sequence>MDHALRLAKVWAELVSSPILRRISVSEKVSVPGGARAARGALWAQAPRASRVARPHLREALDAMTEVNPKYDQDFPTHLTRLLLKLVLLDAVFVDRDYGDKDRRCVVPFAWERWFARLVARLGPFTHLQELQVYGGMYPSILAAILKGAPFLTSLLISHINITDEILLVAGRFCPRLEKLYLLHNYPWQVISLKAFCAAFFDGASKRDLVRVMRAGCEGNIRRTFDSLTEVDLAYGEIEVAKEFHKFLLSFYPNLTSISCEWRTNMFEDGYSSHAYDVLFPIISKGQQVSLKRVYLDGVTLYSTGRTRLQQMAWSCPAVTSLALDCSTRGSPRVYETAGRQLTELLSEWTHFSELHANVSYEDHVTHTMLAPALRVHGGRLTSLTLEASSPGQRLHVATVCLLVQLCPVLASLRLRVWSRSMLEAPATQPSPPLSLHCAHLEEFCLHEDGPGDQDDPVAEEGHLARWTGLMETIMTASPLLATLSISICRGVAPLMDKLQSDIHVLHLHVTDGYEWEPSVEQICQLVSRLPRLQHLFLEEVSGRVFWRVRRRYQYTGLRVYWGNLHGWPRT</sequence>
<dbReference type="EMBL" id="QCYY01000675">
    <property type="protein sequence ID" value="ROT83516.1"/>
    <property type="molecule type" value="Genomic_DNA"/>
</dbReference>
<name>A0A423U474_PENVA</name>
<comment type="caution">
    <text evidence="1">The sequence shown here is derived from an EMBL/GenBank/DDBJ whole genome shotgun (WGS) entry which is preliminary data.</text>
</comment>
<reference evidence="1 2" key="2">
    <citation type="submission" date="2019-01" db="EMBL/GenBank/DDBJ databases">
        <title>The decoding of complex shrimp genome reveals the adaptation for benthos swimmer, frequently molting mechanism and breeding impact on genome.</title>
        <authorList>
            <person name="Sun Y."/>
            <person name="Gao Y."/>
            <person name="Yu Y."/>
        </authorList>
    </citation>
    <scope>NUCLEOTIDE SEQUENCE [LARGE SCALE GENOMIC DNA]</scope>
    <source>
        <tissue evidence="1">Muscle</tissue>
    </source>
</reference>
<dbReference type="OrthoDB" id="6341269at2759"/>
<evidence type="ECO:0000313" key="1">
    <source>
        <dbReference type="EMBL" id="ROT83516.1"/>
    </source>
</evidence>
<protein>
    <submittedName>
        <fullName evidence="1">Uncharacterized protein</fullName>
    </submittedName>
</protein>
<dbReference type="AlphaFoldDB" id="A0A423U474"/>
<proteinExistence type="predicted"/>
<dbReference type="InterPro" id="IPR032675">
    <property type="entry name" value="LRR_dom_sf"/>
</dbReference>